<dbReference type="InterPro" id="IPR017896">
    <property type="entry name" value="4Fe4S_Fe-S-bd"/>
</dbReference>
<evidence type="ECO:0000256" key="4">
    <source>
        <dbReference type="ARBA" id="ARBA00023014"/>
    </source>
</evidence>
<dbReference type="PATRIC" id="fig|742743.3.peg.83"/>
<dbReference type="STRING" id="742743.HMPREF9453_00081"/>
<keyword evidence="1" id="KW-0004">4Fe-4S</keyword>
<reference evidence="6 7" key="1">
    <citation type="submission" date="2011-11" db="EMBL/GenBank/DDBJ databases">
        <title>The Genome Sequence of Dialister succinatiphilus YIT 11850.</title>
        <authorList>
            <consortium name="The Broad Institute Genome Sequencing Platform"/>
            <person name="Earl A."/>
            <person name="Ward D."/>
            <person name="Feldgarden M."/>
            <person name="Gevers D."/>
            <person name="Morotomi M."/>
            <person name="Young S.K."/>
            <person name="Zeng Q."/>
            <person name="Gargeya S."/>
            <person name="Fitzgerald M."/>
            <person name="Haas B."/>
            <person name="Abouelleil A."/>
            <person name="Alvarado L."/>
            <person name="Arachchi H.M."/>
            <person name="Berlin A."/>
            <person name="Brown A."/>
            <person name="Chapman S.B."/>
            <person name="Dunbar C."/>
            <person name="Gearin G."/>
            <person name="Goldberg J."/>
            <person name="Griggs A."/>
            <person name="Gujja S."/>
            <person name="Heiman D."/>
            <person name="Howarth C."/>
            <person name="Lui A."/>
            <person name="MacDonald P.J.P."/>
            <person name="Montmayeur A."/>
            <person name="Murphy C."/>
            <person name="Neiman D."/>
            <person name="Pearson M."/>
            <person name="Priest M."/>
            <person name="Roberts A."/>
            <person name="Saif S."/>
            <person name="Shea T."/>
            <person name="Sisk P."/>
            <person name="Stolte C."/>
            <person name="Sykes S."/>
            <person name="Wortman J."/>
            <person name="Nusbaum C."/>
            <person name="Birren B."/>
        </authorList>
    </citation>
    <scope>NUCLEOTIDE SEQUENCE [LARGE SCALE GENOMIC DNA]</scope>
    <source>
        <strain evidence="6 7">YIT 11850</strain>
    </source>
</reference>
<comment type="caution">
    <text evidence="6">The sequence shown here is derived from an EMBL/GenBank/DDBJ whole genome shotgun (WGS) entry which is preliminary data.</text>
</comment>
<dbReference type="PANTHER" id="PTHR43687:SF1">
    <property type="entry name" value="FERREDOXIN III"/>
    <property type="match status" value="1"/>
</dbReference>
<gene>
    <name evidence="6" type="ORF">HMPREF9453_00081</name>
</gene>
<dbReference type="PROSITE" id="PS51379">
    <property type="entry name" value="4FE4S_FER_2"/>
    <property type="match status" value="2"/>
</dbReference>
<proteinExistence type="predicted"/>
<dbReference type="InterPro" id="IPR017900">
    <property type="entry name" value="4Fe4S_Fe_S_CS"/>
</dbReference>
<evidence type="ECO:0000313" key="7">
    <source>
        <dbReference type="Proteomes" id="UP000003277"/>
    </source>
</evidence>
<sequence length="256" mass="28922">MILYFSATGTSKYVAEQIAKATNDKIVPLKELVRQETYSIAVPEGENFGVVMPTYWEGLPAILLDYLQKVEINLEGSSHYCYFVATYGCDYGNILSTAQRGFSKVGIQFDSLYAARFVDNWSPMFYLKDAQHNRLAEENGEAETRTIIEQILRREKGHSLPDQMSSIMAAAAKANYNRIRKTKNFRLDREKCIGCGLCARQCPLDAIVMQEGKPKWVKEKCTLCLGCFHRCPAAAIDYDGGLRNGQYVNRHVTLDD</sequence>
<dbReference type="PANTHER" id="PTHR43687">
    <property type="entry name" value="ADENYLYLSULFATE REDUCTASE, BETA SUBUNIT"/>
    <property type="match status" value="1"/>
</dbReference>
<dbReference type="InterPro" id="IPR050572">
    <property type="entry name" value="Fe-S_Ferredoxin"/>
</dbReference>
<dbReference type="GO" id="GO:0046872">
    <property type="term" value="F:metal ion binding"/>
    <property type="evidence" value="ECO:0007669"/>
    <property type="project" value="UniProtKB-KW"/>
</dbReference>
<dbReference type="Pfam" id="PF14697">
    <property type="entry name" value="Fer4_21"/>
    <property type="match status" value="1"/>
</dbReference>
<dbReference type="OrthoDB" id="9813995at2"/>
<dbReference type="Gene3D" id="3.30.70.20">
    <property type="match status" value="1"/>
</dbReference>
<organism evidence="6 7">
    <name type="scientific">Dialister succinatiphilus YIT 11850</name>
    <dbReference type="NCBI Taxonomy" id="742743"/>
    <lineage>
        <taxon>Bacteria</taxon>
        <taxon>Bacillati</taxon>
        <taxon>Bacillota</taxon>
        <taxon>Negativicutes</taxon>
        <taxon>Veillonellales</taxon>
        <taxon>Veillonellaceae</taxon>
        <taxon>Dialister</taxon>
    </lineage>
</organism>
<evidence type="ECO:0000256" key="3">
    <source>
        <dbReference type="ARBA" id="ARBA00023004"/>
    </source>
</evidence>
<keyword evidence="3" id="KW-0408">Iron</keyword>
<dbReference type="Gene3D" id="3.40.50.360">
    <property type="match status" value="1"/>
</dbReference>
<dbReference type="AlphaFoldDB" id="H1CXJ3"/>
<dbReference type="InterPro" id="IPR047964">
    <property type="entry name" value="EFR1-like"/>
</dbReference>
<evidence type="ECO:0000256" key="1">
    <source>
        <dbReference type="ARBA" id="ARBA00022485"/>
    </source>
</evidence>
<protein>
    <recommendedName>
        <fullName evidence="5">4Fe-4S ferredoxin-type domain-containing protein</fullName>
    </recommendedName>
</protein>
<dbReference type="eggNOG" id="COG1145">
    <property type="taxonomic scope" value="Bacteria"/>
</dbReference>
<dbReference type="GO" id="GO:0051539">
    <property type="term" value="F:4 iron, 4 sulfur cluster binding"/>
    <property type="evidence" value="ECO:0007669"/>
    <property type="project" value="UniProtKB-KW"/>
</dbReference>
<dbReference type="SUPFAM" id="SSF52218">
    <property type="entry name" value="Flavoproteins"/>
    <property type="match status" value="1"/>
</dbReference>
<dbReference type="Proteomes" id="UP000003277">
    <property type="component" value="Unassembled WGS sequence"/>
</dbReference>
<dbReference type="HOGENOM" id="CLU_068049_0_0_9"/>
<dbReference type="RefSeq" id="WP_008858588.1">
    <property type="nucleotide sequence ID" value="NZ_JH591187.1"/>
</dbReference>
<dbReference type="EMBL" id="ADLT01000001">
    <property type="protein sequence ID" value="EHO64024.1"/>
    <property type="molecule type" value="Genomic_DNA"/>
</dbReference>
<evidence type="ECO:0000256" key="2">
    <source>
        <dbReference type="ARBA" id="ARBA00022723"/>
    </source>
</evidence>
<dbReference type="NCBIfam" id="NF038196">
    <property type="entry name" value="ferrodoxin_EFR1"/>
    <property type="match status" value="1"/>
</dbReference>
<name>H1CXJ3_9FIRM</name>
<feature type="domain" description="4Fe-4S ferredoxin-type" evidence="5">
    <location>
        <begin position="213"/>
        <end position="241"/>
    </location>
</feature>
<evidence type="ECO:0000259" key="5">
    <source>
        <dbReference type="PROSITE" id="PS51379"/>
    </source>
</evidence>
<dbReference type="SUPFAM" id="SSF54862">
    <property type="entry name" value="4Fe-4S ferredoxins"/>
    <property type="match status" value="1"/>
</dbReference>
<feature type="domain" description="4Fe-4S ferredoxin-type" evidence="5">
    <location>
        <begin position="183"/>
        <end position="212"/>
    </location>
</feature>
<evidence type="ECO:0000313" key="6">
    <source>
        <dbReference type="EMBL" id="EHO64024.1"/>
    </source>
</evidence>
<keyword evidence="7" id="KW-1185">Reference proteome</keyword>
<dbReference type="InterPro" id="IPR029039">
    <property type="entry name" value="Flavoprotein-like_sf"/>
</dbReference>
<keyword evidence="2" id="KW-0479">Metal-binding</keyword>
<accession>H1CXJ3</accession>
<keyword evidence="4" id="KW-0411">Iron-sulfur</keyword>
<dbReference type="PROSITE" id="PS00198">
    <property type="entry name" value="4FE4S_FER_1"/>
    <property type="match status" value="2"/>
</dbReference>